<reference evidence="2" key="1">
    <citation type="submission" date="2018-11" db="EMBL/GenBank/DDBJ databases">
        <authorList>
            <person name="Grassa J C."/>
        </authorList>
    </citation>
    <scope>NUCLEOTIDE SEQUENCE [LARGE SCALE GENOMIC DNA]</scope>
</reference>
<organism evidence="2 3">
    <name type="scientific">Cannabis sativa</name>
    <name type="common">Hemp</name>
    <name type="synonym">Marijuana</name>
    <dbReference type="NCBI Taxonomy" id="3483"/>
    <lineage>
        <taxon>Eukaryota</taxon>
        <taxon>Viridiplantae</taxon>
        <taxon>Streptophyta</taxon>
        <taxon>Embryophyta</taxon>
        <taxon>Tracheophyta</taxon>
        <taxon>Spermatophyta</taxon>
        <taxon>Magnoliopsida</taxon>
        <taxon>eudicotyledons</taxon>
        <taxon>Gunneridae</taxon>
        <taxon>Pentapetalae</taxon>
        <taxon>rosids</taxon>
        <taxon>fabids</taxon>
        <taxon>Rosales</taxon>
        <taxon>Cannabaceae</taxon>
        <taxon>Cannabis</taxon>
    </lineage>
</organism>
<feature type="domain" description="Retrovirus-related Pol polyprotein from transposon TNT 1-94-like beta-barrel" evidence="1">
    <location>
        <begin position="2"/>
        <end position="31"/>
    </location>
</feature>
<dbReference type="Pfam" id="PF22936">
    <property type="entry name" value="Pol_BBD"/>
    <property type="match status" value="1"/>
</dbReference>
<sequence>MCDGIKRTIKNVRYVPKLKRNLFFIGELAASDCTIKIEESLRVIKGSLIVMKGDIKNGIYVLNAKAVLGTENVAVNEKGSDKTRMWHLRLSHVSERGLIELEKQGTC</sequence>
<protein>
    <recommendedName>
        <fullName evidence="1">Retrovirus-related Pol polyprotein from transposon TNT 1-94-like beta-barrel domain-containing protein</fullName>
    </recommendedName>
</protein>
<keyword evidence="3" id="KW-1185">Reference proteome</keyword>
<proteinExistence type="predicted"/>
<evidence type="ECO:0000259" key="1">
    <source>
        <dbReference type="Pfam" id="PF22936"/>
    </source>
</evidence>
<dbReference type="Proteomes" id="UP000596661">
    <property type="component" value="Chromosome 8"/>
</dbReference>
<accession>A0A803QAF2</accession>
<dbReference type="EnsemblPlants" id="evm.model.08.1987">
    <property type="protein sequence ID" value="cds.evm.model.08.1987"/>
    <property type="gene ID" value="evm.TU.08.1987"/>
</dbReference>
<evidence type="ECO:0000313" key="3">
    <source>
        <dbReference type="Proteomes" id="UP000596661"/>
    </source>
</evidence>
<reference evidence="2" key="2">
    <citation type="submission" date="2021-03" db="UniProtKB">
        <authorList>
            <consortium name="EnsemblPlants"/>
        </authorList>
    </citation>
    <scope>IDENTIFICATION</scope>
</reference>
<dbReference type="InterPro" id="IPR054722">
    <property type="entry name" value="PolX-like_BBD"/>
</dbReference>
<dbReference type="AlphaFoldDB" id="A0A803QAF2"/>
<name>A0A803QAF2_CANSA</name>
<dbReference type="EMBL" id="UZAU01000717">
    <property type="status" value="NOT_ANNOTATED_CDS"/>
    <property type="molecule type" value="Genomic_DNA"/>
</dbReference>
<evidence type="ECO:0000313" key="2">
    <source>
        <dbReference type="EnsemblPlants" id="cds.evm.model.08.1987"/>
    </source>
</evidence>
<dbReference type="OMA" id="DKTRMWH"/>
<dbReference type="Gramene" id="evm.model.08.1987">
    <property type="protein sequence ID" value="cds.evm.model.08.1987"/>
    <property type="gene ID" value="evm.TU.08.1987"/>
</dbReference>